<gene>
    <name evidence="2" type="ORF">AWZ03_013295</name>
</gene>
<feature type="region of interest" description="Disordered" evidence="1">
    <location>
        <begin position="50"/>
        <end position="88"/>
    </location>
</feature>
<evidence type="ECO:0000313" key="2">
    <source>
        <dbReference type="EMBL" id="TDG40286.1"/>
    </source>
</evidence>
<keyword evidence="3" id="KW-1185">Reference proteome</keyword>
<evidence type="ECO:0000256" key="1">
    <source>
        <dbReference type="SAM" id="MobiDB-lite"/>
    </source>
</evidence>
<feature type="compositionally biased region" description="Basic and acidic residues" evidence="1">
    <location>
        <begin position="74"/>
        <end position="88"/>
    </location>
</feature>
<protein>
    <submittedName>
        <fullName evidence="2">Uncharacterized protein</fullName>
    </submittedName>
</protein>
<dbReference type="Proteomes" id="UP000295192">
    <property type="component" value="Unassembled WGS sequence"/>
</dbReference>
<reference evidence="2 3" key="1">
    <citation type="journal article" date="2019" name="J. Hered.">
        <title>An Improved Genome Assembly for Drosophila navojoa, the Basal Species in the mojavensis Cluster.</title>
        <authorList>
            <person name="Vanderlinde T."/>
            <person name="Dupim E.G."/>
            <person name="Nazario-Yepiz N.O."/>
            <person name="Carvalho A.B."/>
        </authorList>
    </citation>
    <scope>NUCLEOTIDE SEQUENCE [LARGE SCALE GENOMIC DNA]</scope>
    <source>
        <strain evidence="2">Navoj_Jal97</strain>
        <tissue evidence="2">Whole organism</tissue>
    </source>
</reference>
<organism evidence="2 3">
    <name type="scientific">Drosophila navojoa</name>
    <name type="common">Fruit fly</name>
    <dbReference type="NCBI Taxonomy" id="7232"/>
    <lineage>
        <taxon>Eukaryota</taxon>
        <taxon>Metazoa</taxon>
        <taxon>Ecdysozoa</taxon>
        <taxon>Arthropoda</taxon>
        <taxon>Hexapoda</taxon>
        <taxon>Insecta</taxon>
        <taxon>Pterygota</taxon>
        <taxon>Neoptera</taxon>
        <taxon>Endopterygota</taxon>
        <taxon>Diptera</taxon>
        <taxon>Brachycera</taxon>
        <taxon>Muscomorpha</taxon>
        <taxon>Ephydroidea</taxon>
        <taxon>Drosophilidae</taxon>
        <taxon>Drosophila</taxon>
    </lineage>
</organism>
<evidence type="ECO:0000313" key="3">
    <source>
        <dbReference type="Proteomes" id="UP000295192"/>
    </source>
</evidence>
<proteinExistence type="predicted"/>
<sequence>MSYRTQEELQRQLLKLGWTVDPQPQTLYPNIPGEGMPLRQLATFTLREQCPDNACQPNGAKPSAQSSANSTDFQKSKQQKDRPHKDFH</sequence>
<feature type="compositionally biased region" description="Polar residues" evidence="1">
    <location>
        <begin position="63"/>
        <end position="73"/>
    </location>
</feature>
<dbReference type="EMBL" id="LSRL02000617">
    <property type="protein sequence ID" value="TDG40286.1"/>
    <property type="molecule type" value="Genomic_DNA"/>
</dbReference>
<name>A0A484AV02_DRONA</name>
<comment type="caution">
    <text evidence="2">The sequence shown here is derived from an EMBL/GenBank/DDBJ whole genome shotgun (WGS) entry which is preliminary data.</text>
</comment>
<dbReference type="AlphaFoldDB" id="A0A484AV02"/>
<dbReference type="OMA" id="CQPNGAK"/>
<accession>A0A484AV02</accession>